<dbReference type="InterPro" id="IPR001647">
    <property type="entry name" value="HTH_TetR"/>
</dbReference>
<evidence type="ECO:0000259" key="5">
    <source>
        <dbReference type="PROSITE" id="PS50977"/>
    </source>
</evidence>
<proteinExistence type="predicted"/>
<dbReference type="EMBL" id="JAGGKG010000004">
    <property type="protein sequence ID" value="MBP1904539.1"/>
    <property type="molecule type" value="Genomic_DNA"/>
</dbReference>
<keyword evidence="2 4" id="KW-0238">DNA-binding</keyword>
<comment type="caution">
    <text evidence="6">The sequence shown here is derived from an EMBL/GenBank/DDBJ whole genome shotgun (WGS) entry which is preliminary data.</text>
</comment>
<keyword evidence="3" id="KW-0804">Transcription</keyword>
<feature type="domain" description="HTH tetR-type" evidence="5">
    <location>
        <begin position="10"/>
        <end position="70"/>
    </location>
</feature>
<dbReference type="Proteomes" id="UP001519272">
    <property type="component" value="Unassembled WGS sequence"/>
</dbReference>
<keyword evidence="7" id="KW-1185">Reference proteome</keyword>
<dbReference type="SUPFAM" id="SSF46689">
    <property type="entry name" value="Homeodomain-like"/>
    <property type="match status" value="1"/>
</dbReference>
<reference evidence="6 7" key="1">
    <citation type="submission" date="2021-03" db="EMBL/GenBank/DDBJ databases">
        <title>Genomic Encyclopedia of Type Strains, Phase IV (KMG-IV): sequencing the most valuable type-strain genomes for metagenomic binning, comparative biology and taxonomic classification.</title>
        <authorList>
            <person name="Goeker M."/>
        </authorList>
    </citation>
    <scope>NUCLEOTIDE SEQUENCE [LARGE SCALE GENOMIC DNA]</scope>
    <source>
        <strain evidence="6 7">DSM 14349</strain>
    </source>
</reference>
<sequence>MASKQEIRSAETKKNILQAAGRLFSTKGYDAVTMREIAKEAGCSHTTIYIYFKDKEVLLHQLSMPPLLSLMARMDQLLATEPYPEAQLKTMSLLMIEFCLTHRNMYSLFFNVKSIRVDHPSPEMELNQLRNNLFSKLRNVIAAYLNNDPLSERSLMYSRIYFFTLNGIISTYASSEETVDQLMERLRPTFEHTFEVLLKGIDALNT</sequence>
<dbReference type="Gene3D" id="1.10.357.10">
    <property type="entry name" value="Tetracycline Repressor, domain 2"/>
    <property type="match status" value="1"/>
</dbReference>
<dbReference type="RefSeq" id="WP_210088221.1">
    <property type="nucleotide sequence ID" value="NZ_JAGGKG010000004.1"/>
</dbReference>
<evidence type="ECO:0000313" key="6">
    <source>
        <dbReference type="EMBL" id="MBP1904539.1"/>
    </source>
</evidence>
<protein>
    <submittedName>
        <fullName evidence="6">AcrR family transcriptional regulator</fullName>
    </submittedName>
</protein>
<feature type="DNA-binding region" description="H-T-H motif" evidence="4">
    <location>
        <begin position="33"/>
        <end position="52"/>
    </location>
</feature>
<organism evidence="6 7">
    <name type="scientific">Paenibacillus turicensis</name>
    <dbReference type="NCBI Taxonomy" id="160487"/>
    <lineage>
        <taxon>Bacteria</taxon>
        <taxon>Bacillati</taxon>
        <taxon>Bacillota</taxon>
        <taxon>Bacilli</taxon>
        <taxon>Bacillales</taxon>
        <taxon>Paenibacillaceae</taxon>
        <taxon>Paenibacillus</taxon>
    </lineage>
</organism>
<accession>A0ABS4FPM6</accession>
<gene>
    <name evidence="6" type="ORF">J2Z32_001162</name>
</gene>
<dbReference type="InterPro" id="IPR050109">
    <property type="entry name" value="HTH-type_TetR-like_transc_reg"/>
</dbReference>
<dbReference type="PANTHER" id="PTHR30055:SF234">
    <property type="entry name" value="HTH-TYPE TRANSCRIPTIONAL REGULATOR BETI"/>
    <property type="match status" value="1"/>
</dbReference>
<dbReference type="PANTHER" id="PTHR30055">
    <property type="entry name" value="HTH-TYPE TRANSCRIPTIONAL REGULATOR RUTR"/>
    <property type="match status" value="1"/>
</dbReference>
<name>A0ABS4FPM6_9BACL</name>
<dbReference type="Pfam" id="PF00440">
    <property type="entry name" value="TetR_N"/>
    <property type="match status" value="1"/>
</dbReference>
<evidence type="ECO:0000256" key="2">
    <source>
        <dbReference type="ARBA" id="ARBA00023125"/>
    </source>
</evidence>
<dbReference type="PROSITE" id="PS50977">
    <property type="entry name" value="HTH_TETR_2"/>
    <property type="match status" value="1"/>
</dbReference>
<keyword evidence="1" id="KW-0805">Transcription regulation</keyword>
<dbReference type="InterPro" id="IPR009057">
    <property type="entry name" value="Homeodomain-like_sf"/>
</dbReference>
<evidence type="ECO:0000256" key="4">
    <source>
        <dbReference type="PROSITE-ProRule" id="PRU00335"/>
    </source>
</evidence>
<evidence type="ECO:0000256" key="1">
    <source>
        <dbReference type="ARBA" id="ARBA00023015"/>
    </source>
</evidence>
<dbReference type="PRINTS" id="PR00455">
    <property type="entry name" value="HTHTETR"/>
</dbReference>
<evidence type="ECO:0000256" key="3">
    <source>
        <dbReference type="ARBA" id="ARBA00023163"/>
    </source>
</evidence>
<evidence type="ECO:0000313" key="7">
    <source>
        <dbReference type="Proteomes" id="UP001519272"/>
    </source>
</evidence>